<dbReference type="Gene3D" id="3.40.47.10">
    <property type="match status" value="1"/>
</dbReference>
<dbReference type="SUPFAM" id="SSF53901">
    <property type="entry name" value="Thiolase-like"/>
    <property type="match status" value="1"/>
</dbReference>
<accession>A0A379ERQ8</accession>
<dbReference type="GO" id="GO:0006633">
    <property type="term" value="P:fatty acid biosynthetic process"/>
    <property type="evidence" value="ECO:0007669"/>
    <property type="project" value="InterPro"/>
</dbReference>
<organism evidence="2 3">
    <name type="scientific">Pasteurella canis</name>
    <dbReference type="NCBI Taxonomy" id="753"/>
    <lineage>
        <taxon>Bacteria</taxon>
        <taxon>Pseudomonadati</taxon>
        <taxon>Pseudomonadota</taxon>
        <taxon>Gammaproteobacteria</taxon>
        <taxon>Pasteurellales</taxon>
        <taxon>Pasteurellaceae</taxon>
        <taxon>Pasteurella</taxon>
    </lineage>
</organism>
<dbReference type="EC" id="2.3.1.180" evidence="2"/>
<sequence>MNGFPKRTGIKERRIAEEHETVASMGFEAAKKCLDMSPMDVNEIDLIIVATTSSTHAFPSAACQIQKMLEIKDAIAFDVAAACSGFVYALTVADQFIRTGKVNKALVIGADLFLSYFKSRRSRYDYFIWVTERVLLF</sequence>
<dbReference type="GO" id="GO:0004315">
    <property type="term" value="F:3-oxoacyl-[acyl-carrier-protein] synthase activity"/>
    <property type="evidence" value="ECO:0007669"/>
    <property type="project" value="InterPro"/>
</dbReference>
<keyword evidence="2" id="KW-0808">Transferase</keyword>
<dbReference type="InterPro" id="IPR013751">
    <property type="entry name" value="ACP_syn_III_N"/>
</dbReference>
<name>A0A379ERQ8_9PAST</name>
<dbReference type="AlphaFoldDB" id="A0A379ERQ8"/>
<dbReference type="Pfam" id="PF08545">
    <property type="entry name" value="ACP_syn_III"/>
    <property type="match status" value="1"/>
</dbReference>
<evidence type="ECO:0000259" key="1">
    <source>
        <dbReference type="Pfam" id="PF08545"/>
    </source>
</evidence>
<evidence type="ECO:0000313" key="3">
    <source>
        <dbReference type="Proteomes" id="UP000254704"/>
    </source>
</evidence>
<keyword evidence="2" id="KW-0012">Acyltransferase</keyword>
<gene>
    <name evidence="2" type="primary">fabH_4</name>
    <name evidence="2" type="ORF">NCTC11621_00056</name>
</gene>
<dbReference type="PANTHER" id="PTHR34069:SF2">
    <property type="entry name" value="BETA-KETOACYL-[ACYL-CARRIER-PROTEIN] SYNTHASE III"/>
    <property type="match status" value="1"/>
</dbReference>
<dbReference type="GO" id="GO:0044550">
    <property type="term" value="P:secondary metabolite biosynthetic process"/>
    <property type="evidence" value="ECO:0007669"/>
    <property type="project" value="TreeGrafter"/>
</dbReference>
<dbReference type="EMBL" id="UGTV01000004">
    <property type="protein sequence ID" value="SUC03306.1"/>
    <property type="molecule type" value="Genomic_DNA"/>
</dbReference>
<dbReference type="GO" id="GO:0033818">
    <property type="term" value="F:beta-ketoacyl-acyl-carrier-protein synthase III activity"/>
    <property type="evidence" value="ECO:0007669"/>
    <property type="project" value="UniProtKB-EC"/>
</dbReference>
<proteinExistence type="predicted"/>
<reference evidence="2 3" key="1">
    <citation type="submission" date="2018-06" db="EMBL/GenBank/DDBJ databases">
        <authorList>
            <consortium name="Pathogen Informatics"/>
            <person name="Doyle S."/>
        </authorList>
    </citation>
    <scope>NUCLEOTIDE SEQUENCE [LARGE SCALE GENOMIC DNA]</scope>
    <source>
        <strain evidence="2 3">NCTC11621</strain>
    </source>
</reference>
<dbReference type="Proteomes" id="UP000254704">
    <property type="component" value="Unassembled WGS sequence"/>
</dbReference>
<protein>
    <submittedName>
        <fullName evidence="2">3-oxoacyl-ACP synthase</fullName>
        <ecNumber evidence="2">2.3.1.180</ecNumber>
    </submittedName>
</protein>
<feature type="domain" description="Beta-ketoacyl-[acyl-carrier-protein] synthase III N-terminal" evidence="1">
    <location>
        <begin position="77"/>
        <end position="114"/>
    </location>
</feature>
<dbReference type="PANTHER" id="PTHR34069">
    <property type="entry name" value="3-OXOACYL-[ACYL-CARRIER-PROTEIN] SYNTHASE 3"/>
    <property type="match status" value="1"/>
</dbReference>
<evidence type="ECO:0000313" key="2">
    <source>
        <dbReference type="EMBL" id="SUC03306.1"/>
    </source>
</evidence>
<dbReference type="InterPro" id="IPR016039">
    <property type="entry name" value="Thiolase-like"/>
</dbReference>